<accession>A0ABQ0C685</accession>
<dbReference type="InterPro" id="IPR016131">
    <property type="entry name" value="Haemerythrin_Fe_BS"/>
</dbReference>
<dbReference type="PANTHER" id="PTHR37164:SF1">
    <property type="entry name" value="BACTERIOHEMERYTHRIN"/>
    <property type="match status" value="1"/>
</dbReference>
<dbReference type="PROSITE" id="PS50206">
    <property type="entry name" value="RHODANESE_3"/>
    <property type="match status" value="1"/>
</dbReference>
<dbReference type="SUPFAM" id="SSF47188">
    <property type="entry name" value="Hemerythrin-like"/>
    <property type="match status" value="1"/>
</dbReference>
<dbReference type="Gene3D" id="3.40.250.10">
    <property type="entry name" value="Rhodanese-like domain"/>
    <property type="match status" value="1"/>
</dbReference>
<comment type="caution">
    <text evidence="6">The sequence shown here is derived from an EMBL/GenBank/DDBJ whole genome shotgun (WGS) entry which is preliminary data.</text>
</comment>
<dbReference type="InterPro" id="IPR001763">
    <property type="entry name" value="Rhodanese-like_dom"/>
</dbReference>
<sequence length="270" mass="31661">MREQALFIADVGVERFNNDHQRLLFYVIEFERLAKRFVERAPFEDEWDQVDSLFPRLDKYTHEHFEAEEALMRQHGYPHLEAHIGLHQQLIRHLRQLEGDVAARRSEAIIHLESFLLDWLQTHINQDDRQYRGCFVWAETREITEKALFNEMISVQHLHRAIELGKPGLVLLDLRTESEQAEGIITGSELFPCDHNLIDRQDTEPFRRSFATRFDPERFDPDALYVLICRSGPRAAIALESFQEHDLKACELIGGIQEWIRQGYGLVEAG</sequence>
<dbReference type="NCBIfam" id="TIGR02481">
    <property type="entry name" value="hemeryth_dom"/>
    <property type="match status" value="1"/>
</dbReference>
<dbReference type="Pfam" id="PF01814">
    <property type="entry name" value="Hemerythrin"/>
    <property type="match status" value="1"/>
</dbReference>
<reference evidence="6 7" key="1">
    <citation type="submission" date="2024-05" db="EMBL/GenBank/DDBJ databases">
        <authorList>
            <consortium name="Candidatus Magnetaquicoccaceae bacterium FCR-1 genome sequencing consortium"/>
            <person name="Shimoshige H."/>
            <person name="Shimamura S."/>
            <person name="Taoka A."/>
            <person name="Kobayashi H."/>
            <person name="Maekawa T."/>
        </authorList>
    </citation>
    <scope>NUCLEOTIDE SEQUENCE [LARGE SCALE GENOMIC DNA]</scope>
    <source>
        <strain evidence="6 7">FCR-1</strain>
    </source>
</reference>
<dbReference type="InterPro" id="IPR050669">
    <property type="entry name" value="Hemerythrin"/>
</dbReference>
<evidence type="ECO:0000256" key="2">
    <source>
        <dbReference type="ARBA" id="ARBA00022621"/>
    </source>
</evidence>
<evidence type="ECO:0000259" key="5">
    <source>
        <dbReference type="PROSITE" id="PS50206"/>
    </source>
</evidence>
<dbReference type="InterPro" id="IPR035938">
    <property type="entry name" value="Hemerythrin-like_sf"/>
</dbReference>
<keyword evidence="4" id="KW-0408">Iron</keyword>
<reference evidence="6 7" key="2">
    <citation type="submission" date="2024-09" db="EMBL/GenBank/DDBJ databases">
        <title>Draft genome sequence of Candidatus Magnetaquicoccaceae bacterium FCR-1.</title>
        <authorList>
            <person name="Shimoshige H."/>
            <person name="Shimamura S."/>
            <person name="Taoka A."/>
            <person name="Kobayashi H."/>
            <person name="Maekawa T."/>
        </authorList>
    </citation>
    <scope>NUCLEOTIDE SEQUENCE [LARGE SCALE GENOMIC DNA]</scope>
    <source>
        <strain evidence="6 7">FCR-1</strain>
    </source>
</reference>
<dbReference type="SUPFAM" id="SSF52821">
    <property type="entry name" value="Rhodanese/Cell cycle control phosphatase"/>
    <property type="match status" value="1"/>
</dbReference>
<evidence type="ECO:0000256" key="3">
    <source>
        <dbReference type="ARBA" id="ARBA00022723"/>
    </source>
</evidence>
<protein>
    <submittedName>
        <fullName evidence="6">Bacteriohemerythrin</fullName>
    </submittedName>
</protein>
<dbReference type="Proteomes" id="UP001628193">
    <property type="component" value="Unassembled WGS sequence"/>
</dbReference>
<dbReference type="EMBL" id="BAAFGK010000002">
    <property type="protein sequence ID" value="GAB0056401.1"/>
    <property type="molecule type" value="Genomic_DNA"/>
</dbReference>
<evidence type="ECO:0000256" key="4">
    <source>
        <dbReference type="ARBA" id="ARBA00023004"/>
    </source>
</evidence>
<dbReference type="SMART" id="SM00450">
    <property type="entry name" value="RHOD"/>
    <property type="match status" value="1"/>
</dbReference>
<dbReference type="CDD" id="cd00158">
    <property type="entry name" value="RHOD"/>
    <property type="match status" value="1"/>
</dbReference>
<keyword evidence="2" id="KW-0561">Oxygen transport</keyword>
<dbReference type="PANTHER" id="PTHR37164">
    <property type="entry name" value="BACTERIOHEMERYTHRIN"/>
    <property type="match status" value="1"/>
</dbReference>
<dbReference type="InterPro" id="IPR012312">
    <property type="entry name" value="Hemerythrin-like"/>
</dbReference>
<evidence type="ECO:0000256" key="1">
    <source>
        <dbReference type="ARBA" id="ARBA00010587"/>
    </source>
</evidence>
<feature type="domain" description="Rhodanese" evidence="5">
    <location>
        <begin position="165"/>
        <end position="268"/>
    </location>
</feature>
<evidence type="ECO:0000313" key="7">
    <source>
        <dbReference type="Proteomes" id="UP001628193"/>
    </source>
</evidence>
<gene>
    <name evidence="6" type="ORF">SIID45300_00707</name>
</gene>
<dbReference type="Pfam" id="PF00581">
    <property type="entry name" value="Rhodanese"/>
    <property type="match status" value="1"/>
</dbReference>
<dbReference type="PROSITE" id="PS00550">
    <property type="entry name" value="HEMERYTHRINS"/>
    <property type="match status" value="1"/>
</dbReference>
<keyword evidence="2" id="KW-0813">Transport</keyword>
<proteinExistence type="inferred from homology"/>
<dbReference type="CDD" id="cd12107">
    <property type="entry name" value="Hemerythrin"/>
    <property type="match status" value="1"/>
</dbReference>
<dbReference type="InterPro" id="IPR012827">
    <property type="entry name" value="Hemerythrin_metal-bd"/>
</dbReference>
<evidence type="ECO:0000313" key="6">
    <source>
        <dbReference type="EMBL" id="GAB0056401.1"/>
    </source>
</evidence>
<keyword evidence="3" id="KW-0479">Metal-binding</keyword>
<keyword evidence="7" id="KW-1185">Reference proteome</keyword>
<comment type="similarity">
    <text evidence="1">Belongs to the hemerythrin family.</text>
</comment>
<dbReference type="RefSeq" id="WP_420904111.1">
    <property type="nucleotide sequence ID" value="NZ_BAAFGK010000002.1"/>
</dbReference>
<dbReference type="Gene3D" id="1.20.120.50">
    <property type="entry name" value="Hemerythrin-like"/>
    <property type="match status" value="1"/>
</dbReference>
<dbReference type="InterPro" id="IPR036873">
    <property type="entry name" value="Rhodanese-like_dom_sf"/>
</dbReference>
<organism evidence="6 7">
    <name type="scientific">Candidatus Magnetaquiglobus chichijimensis</name>
    <dbReference type="NCBI Taxonomy" id="3141448"/>
    <lineage>
        <taxon>Bacteria</taxon>
        <taxon>Pseudomonadati</taxon>
        <taxon>Pseudomonadota</taxon>
        <taxon>Magnetococcia</taxon>
        <taxon>Magnetococcales</taxon>
        <taxon>Candidatus Magnetaquicoccaceae</taxon>
        <taxon>Candidatus Magnetaquiglobus</taxon>
    </lineage>
</organism>
<name>A0ABQ0C685_9PROT</name>